<accession>A0ABY2U3Z9</accession>
<sequence length="162" mass="18051">MKKRSHLQILGFFAAIYSASSTATGILKISSNELSLLPGHPAGELFAENIGDTPLYLQVDQALLTNPGESPERLVPISQIEKPSLLVTPNRLAIAPGQRYRLDLRIIQQVEQDHIWRITFRPSEHLVLEGEPTKNATPVFVKVGYGVVIYQKKRLIEPVTVM</sequence>
<dbReference type="Proteomes" id="UP000304941">
    <property type="component" value="Unassembled WGS sequence"/>
</dbReference>
<evidence type="ECO:0000313" key="2">
    <source>
        <dbReference type="Proteomes" id="UP000304941"/>
    </source>
</evidence>
<dbReference type="Gene3D" id="2.60.40.10">
    <property type="entry name" value="Immunoglobulins"/>
    <property type="match status" value="1"/>
</dbReference>
<proteinExistence type="predicted"/>
<keyword evidence="2" id="KW-1185">Reference proteome</keyword>
<dbReference type="InterPro" id="IPR013783">
    <property type="entry name" value="Ig-like_fold"/>
</dbReference>
<dbReference type="RefSeq" id="WP_138451682.1">
    <property type="nucleotide sequence ID" value="NZ_VBVZ01000201.1"/>
</dbReference>
<reference evidence="1 2" key="1">
    <citation type="submission" date="2019-05" db="EMBL/GenBank/DDBJ databases">
        <title>Pseudomonas edaphica sp. nov., isolated from rhizospheric soil of Cistus ladanifer L. in Spain.</title>
        <authorList>
            <person name="Peix A."/>
        </authorList>
    </citation>
    <scope>NUCLEOTIDE SEQUENCE [LARGE SCALE GENOMIC DNA]</scope>
    <source>
        <strain evidence="1 2">RD25</strain>
    </source>
</reference>
<evidence type="ECO:0000313" key="1">
    <source>
        <dbReference type="EMBL" id="TLG91003.1"/>
    </source>
</evidence>
<name>A0ABY2U3Z9_9PSED</name>
<evidence type="ECO:0008006" key="3">
    <source>
        <dbReference type="Google" id="ProtNLM"/>
    </source>
</evidence>
<protein>
    <recommendedName>
        <fullName evidence="3">Pilus assembly protein</fullName>
    </recommendedName>
</protein>
<dbReference type="EMBL" id="VBVZ01000201">
    <property type="protein sequence ID" value="TLG91003.1"/>
    <property type="molecule type" value="Genomic_DNA"/>
</dbReference>
<gene>
    <name evidence="1" type="ORF">FEM54_15100</name>
</gene>
<organism evidence="1 2">
    <name type="scientific">Pseudomonas edaphica</name>
    <dbReference type="NCBI Taxonomy" id="2006980"/>
    <lineage>
        <taxon>Bacteria</taxon>
        <taxon>Pseudomonadati</taxon>
        <taxon>Pseudomonadota</taxon>
        <taxon>Gammaproteobacteria</taxon>
        <taxon>Pseudomonadales</taxon>
        <taxon>Pseudomonadaceae</taxon>
        <taxon>Pseudomonas</taxon>
    </lineage>
</organism>
<comment type="caution">
    <text evidence="1">The sequence shown here is derived from an EMBL/GenBank/DDBJ whole genome shotgun (WGS) entry which is preliminary data.</text>
</comment>